<proteinExistence type="predicted"/>
<evidence type="ECO:0008006" key="7">
    <source>
        <dbReference type="Google" id="ProtNLM"/>
    </source>
</evidence>
<dbReference type="RefSeq" id="WP_176231099.1">
    <property type="nucleotide sequence ID" value="NZ_BLRU01000007.1"/>
</dbReference>
<dbReference type="EMBL" id="BLSC01000022">
    <property type="protein sequence ID" value="GFP36791.1"/>
    <property type="molecule type" value="Genomic_DNA"/>
</dbReference>
<organism evidence="2 6">
    <name type="scientific">Candidatus Hakubella thermalkaliphila</name>
    <dbReference type="NCBI Taxonomy" id="2754717"/>
    <lineage>
        <taxon>Bacteria</taxon>
        <taxon>Bacillati</taxon>
        <taxon>Actinomycetota</taxon>
        <taxon>Actinomycetota incertae sedis</taxon>
        <taxon>Candidatus Hakubellales</taxon>
        <taxon>Candidatus Hakubellaceae</taxon>
        <taxon>Candidatus Hakubella</taxon>
    </lineage>
</organism>
<gene>
    <name evidence="1" type="ORF">HKBW3S03_00184</name>
    <name evidence="2" type="ORF">HKBW3S34_00251</name>
    <name evidence="3" type="ORF">HKBW3S44_00472</name>
</gene>
<dbReference type="EMBL" id="BLRZ01000006">
    <property type="protein sequence ID" value="GFP29331.1"/>
    <property type="molecule type" value="Genomic_DNA"/>
</dbReference>
<evidence type="ECO:0000313" key="2">
    <source>
        <dbReference type="EMBL" id="GFP29331.1"/>
    </source>
</evidence>
<sequence>MKCMNELKKIGYRLQLKGDHIICTWGGNGQPDPQKVEPLLAEVSIHKEEAIHYLREERAREQDLFLRSFKQALIQLNRRYQPGTLDWTQSHCPVLYQKIEH</sequence>
<evidence type="ECO:0000313" key="5">
    <source>
        <dbReference type="Proteomes" id="UP000574717"/>
    </source>
</evidence>
<keyword evidence="6" id="KW-1185">Reference proteome</keyword>
<name>A0A6V8QJK2_9ACTN</name>
<accession>A0A6V8QJK2</accession>
<dbReference type="Proteomes" id="UP000574717">
    <property type="component" value="Unassembled WGS sequence"/>
</dbReference>
<dbReference type="Proteomes" id="UP000561271">
    <property type="component" value="Unassembled WGS sequence"/>
</dbReference>
<reference evidence="4 5" key="1">
    <citation type="journal article" date="2020" name="Front. Microbiol.">
        <title>Single-cell genomics of novel Actinobacteria with the Wood-Ljungdahl pathway discovered in a serpentinizing system.</title>
        <authorList>
            <person name="Merino N."/>
            <person name="Kawai M."/>
            <person name="Boyd E.S."/>
            <person name="Colman D.R."/>
            <person name="McGlynn S.E."/>
            <person name="Nealson K.H."/>
            <person name="Kurokawa K."/>
            <person name="Hongoh Y."/>
        </authorList>
    </citation>
    <scope>NUCLEOTIDE SEQUENCE [LARGE SCALE GENOMIC DNA]</scope>
    <source>
        <strain evidence="1 5">S03</strain>
        <strain evidence="2 6">S34</strain>
        <strain evidence="3 4">S44</strain>
    </source>
</reference>
<dbReference type="AlphaFoldDB" id="A0A6V8QJK2"/>
<evidence type="ECO:0000313" key="4">
    <source>
        <dbReference type="Proteomes" id="UP000561271"/>
    </source>
</evidence>
<evidence type="ECO:0000313" key="1">
    <source>
        <dbReference type="EMBL" id="GFP18679.1"/>
    </source>
</evidence>
<evidence type="ECO:0000313" key="3">
    <source>
        <dbReference type="EMBL" id="GFP36791.1"/>
    </source>
</evidence>
<evidence type="ECO:0000313" key="6">
    <source>
        <dbReference type="Proteomes" id="UP000588083"/>
    </source>
</evidence>
<dbReference type="EMBL" id="BLRU01000007">
    <property type="protein sequence ID" value="GFP18679.1"/>
    <property type="molecule type" value="Genomic_DNA"/>
</dbReference>
<dbReference type="Proteomes" id="UP000588083">
    <property type="component" value="Unassembled WGS sequence"/>
</dbReference>
<comment type="caution">
    <text evidence="2">The sequence shown here is derived from an EMBL/GenBank/DDBJ whole genome shotgun (WGS) entry which is preliminary data.</text>
</comment>
<protein>
    <recommendedName>
        <fullName evidence="7">TubC N-terminal docking domain-containing protein</fullName>
    </recommendedName>
</protein>